<evidence type="ECO:0000256" key="3">
    <source>
        <dbReference type="ARBA" id="ARBA00022808"/>
    </source>
</evidence>
<dbReference type="InterPro" id="IPR005923">
    <property type="entry name" value="HutG"/>
</dbReference>
<evidence type="ECO:0000256" key="8">
    <source>
        <dbReference type="PROSITE-ProRule" id="PRU00742"/>
    </source>
</evidence>
<dbReference type="InterPro" id="IPR006035">
    <property type="entry name" value="Ureohydrolase"/>
</dbReference>
<comment type="pathway">
    <text evidence="5">Amino-acid degradation; L-histidine degradation into L-glutamate; L-glutamate from N-formimidoyl-L-glutamate (hydrolase route): step 1/1.</text>
</comment>
<dbReference type="Gene3D" id="3.40.800.10">
    <property type="entry name" value="Ureohydrolase domain"/>
    <property type="match status" value="1"/>
</dbReference>
<feature type="binding site" evidence="5 7">
    <location>
        <position position="247"/>
    </location>
    <ligand>
        <name>Mn(2+)</name>
        <dbReference type="ChEBI" id="CHEBI:29035"/>
        <label>1</label>
    </ligand>
</feature>
<feature type="binding site" evidence="5 7">
    <location>
        <position position="159"/>
    </location>
    <ligand>
        <name>Mn(2+)</name>
        <dbReference type="ChEBI" id="CHEBI:29035"/>
        <label>1</label>
    </ligand>
</feature>
<sequence>MNKLATNVLADLWTGRTDHTERRSSFRYHQIVELADLENLQPSKDSTCAIIGFECEEGVRRNQGRLGAAKAPNAIRQALASLPWKLEEGKRIIDVGNIQCQNEKLEDAQEELGLAVSKLFSQSATPIILGGGHETLYGHYLGVRKHIGNDASLGIINIDAHFDLRSYENQPSSGTMFRQILENDKDSQYFVLGIQRFGNTQELFDKADELGAQYIYEEDMTEERMDDIITALDEFIEKQDYVMLTLCTDVLNAAFAPGVSAPSPFGLTPMVVRTLIRRVTAHKKTLSFDICEVNPVLDENGRTVKLGAYLTNEAITRFLGGDNYDFST</sequence>
<feature type="binding site" evidence="7">
    <location>
        <position position="249"/>
    </location>
    <ligand>
        <name>Mn(2+)</name>
        <dbReference type="ChEBI" id="CHEBI:29035"/>
        <label>1</label>
    </ligand>
</feature>
<keyword evidence="1 5" id="KW-0479">Metal-binding</keyword>
<keyword evidence="9" id="KW-0614">Plasmid</keyword>
<dbReference type="AlphaFoldDB" id="A0A0F7EJ22"/>
<keyword evidence="4 5" id="KW-0464">Manganese</keyword>
<dbReference type="GO" id="GO:0008783">
    <property type="term" value="F:agmatinase activity"/>
    <property type="evidence" value="ECO:0007669"/>
    <property type="project" value="TreeGrafter"/>
</dbReference>
<dbReference type="PANTHER" id="PTHR11358:SF35">
    <property type="entry name" value="FORMIMIDOYLGLUTAMASE"/>
    <property type="match status" value="1"/>
</dbReference>
<dbReference type="PANTHER" id="PTHR11358">
    <property type="entry name" value="ARGINASE/AGMATINASE"/>
    <property type="match status" value="1"/>
</dbReference>
<dbReference type="GO" id="GO:0050415">
    <property type="term" value="F:formimidoylglutamase activity"/>
    <property type="evidence" value="ECO:0007669"/>
    <property type="project" value="UniProtKB-UniRule"/>
</dbReference>
<keyword evidence="3 5" id="KW-0369">Histidine metabolism</keyword>
<feature type="binding site" evidence="5 7">
    <location>
        <position position="163"/>
    </location>
    <ligand>
        <name>Mn(2+)</name>
        <dbReference type="ChEBI" id="CHEBI:29035"/>
        <label>1</label>
    </ligand>
</feature>
<dbReference type="GO" id="GO:0019556">
    <property type="term" value="P:L-histidine catabolic process to glutamate and formamide"/>
    <property type="evidence" value="ECO:0007669"/>
    <property type="project" value="UniProtKB-UniRule"/>
</dbReference>
<feature type="binding site" evidence="5">
    <location>
        <position position="161"/>
    </location>
    <ligand>
        <name>Mn(2+)</name>
        <dbReference type="ChEBI" id="CHEBI:29035"/>
        <label>2</label>
    </ligand>
</feature>
<accession>A0A0F7EJ22</accession>
<comment type="function">
    <text evidence="5">Catalyzes the conversion of N-formimidoyl-L-glutamate to L-glutamate and formamide.</text>
</comment>
<feature type="binding site" evidence="5 7">
    <location>
        <position position="133"/>
    </location>
    <ligand>
        <name>Mn(2+)</name>
        <dbReference type="ChEBI" id="CHEBI:29035"/>
        <label>1</label>
    </ligand>
</feature>
<dbReference type="GO" id="GO:0019557">
    <property type="term" value="P:L-histidine catabolic process to glutamate and formate"/>
    <property type="evidence" value="ECO:0007669"/>
    <property type="project" value="UniProtKB-UniPathway"/>
</dbReference>
<keyword evidence="2 5" id="KW-0378">Hydrolase</keyword>
<comment type="similarity">
    <text evidence="5 8">Belongs to the arginase family.</text>
</comment>
<feature type="binding site" evidence="5">
    <location>
        <position position="247"/>
    </location>
    <ligand>
        <name>Mn(2+)</name>
        <dbReference type="ChEBI" id="CHEBI:29035"/>
        <label>2</label>
    </ligand>
</feature>
<dbReference type="GO" id="GO:0030145">
    <property type="term" value="F:manganese ion binding"/>
    <property type="evidence" value="ECO:0007669"/>
    <property type="project" value="UniProtKB-UniRule"/>
</dbReference>
<dbReference type="HAMAP" id="MF_00737">
    <property type="entry name" value="Formimidoylglutam"/>
    <property type="match status" value="1"/>
</dbReference>
<feature type="binding site" evidence="5">
    <location>
        <position position="249"/>
    </location>
    <ligand>
        <name>Mn(2+)</name>
        <dbReference type="ChEBI" id="CHEBI:29035"/>
        <label>2</label>
    </ligand>
</feature>
<evidence type="ECO:0000256" key="7">
    <source>
        <dbReference type="PIRSR" id="PIRSR036979-1"/>
    </source>
</evidence>
<evidence type="ECO:0000313" key="9">
    <source>
        <dbReference type="EMBL" id="AKF95704.1"/>
    </source>
</evidence>
<proteinExistence type="inferred from homology"/>
<dbReference type="PROSITE" id="PS51409">
    <property type="entry name" value="ARGINASE_2"/>
    <property type="match status" value="1"/>
</dbReference>
<feature type="binding site" evidence="5">
    <location>
        <position position="159"/>
    </location>
    <ligand>
        <name>Mn(2+)</name>
        <dbReference type="ChEBI" id="CHEBI:29035"/>
        <label>2</label>
    </ligand>
</feature>
<dbReference type="GO" id="GO:0033389">
    <property type="term" value="P:putrescine biosynthetic process from arginine, via agmatine"/>
    <property type="evidence" value="ECO:0007669"/>
    <property type="project" value="TreeGrafter"/>
</dbReference>
<dbReference type="NCBIfam" id="TIGR01227">
    <property type="entry name" value="hutG"/>
    <property type="match status" value="1"/>
</dbReference>
<evidence type="ECO:0000256" key="6">
    <source>
        <dbReference type="NCBIfam" id="TIGR01227"/>
    </source>
</evidence>
<dbReference type="Pfam" id="PF00491">
    <property type="entry name" value="Arginase"/>
    <property type="match status" value="1"/>
</dbReference>
<dbReference type="UniPathway" id="UPA00379">
    <property type="reaction ID" value="UER00552"/>
</dbReference>
<comment type="catalytic activity">
    <reaction evidence="5">
        <text>N-formimidoyl-L-glutamate + H2O = formamide + L-glutamate</text>
        <dbReference type="Rhea" id="RHEA:22492"/>
        <dbReference type="ChEBI" id="CHEBI:15377"/>
        <dbReference type="ChEBI" id="CHEBI:16397"/>
        <dbReference type="ChEBI" id="CHEBI:29985"/>
        <dbReference type="ChEBI" id="CHEBI:58928"/>
        <dbReference type="EC" id="3.5.3.8"/>
    </reaction>
</comment>
<dbReference type="SUPFAM" id="SSF52768">
    <property type="entry name" value="Arginase/deacetylase"/>
    <property type="match status" value="1"/>
</dbReference>
<evidence type="ECO:0000256" key="5">
    <source>
        <dbReference type="HAMAP-Rule" id="MF_00737"/>
    </source>
</evidence>
<geneLocation type="plasmid" evidence="9">
    <name>unnamed2</name>
</geneLocation>
<dbReference type="InterPro" id="IPR023696">
    <property type="entry name" value="Ureohydrolase_dom_sf"/>
</dbReference>
<organism evidence="9">
    <name type="scientific">Brevibacillus laterosporus</name>
    <name type="common">Bacillus laterosporus</name>
    <dbReference type="NCBI Taxonomy" id="1465"/>
    <lineage>
        <taxon>Bacteria</taxon>
        <taxon>Bacillati</taxon>
        <taxon>Bacillota</taxon>
        <taxon>Bacilli</taxon>
        <taxon>Bacillales</taxon>
        <taxon>Paenibacillaceae</taxon>
        <taxon>Brevibacillus</taxon>
    </lineage>
</organism>
<comment type="cofactor">
    <cofactor evidence="5 7">
        <name>Mn(2+)</name>
        <dbReference type="ChEBI" id="CHEBI:29035"/>
    </cofactor>
    <text evidence="5 7">Binds 2 manganese ions per subunit.</text>
</comment>
<dbReference type="EC" id="3.5.3.8" evidence="5 6"/>
<reference evidence="9" key="1">
    <citation type="submission" date="2015-03" db="EMBL/GenBank/DDBJ databases">
        <title>MIGS Cultured Bacterial/Archaeal sample from Brevibacillus laterosporus.</title>
        <authorList>
            <person name="Zeng D."/>
            <person name="Zhu L."/>
            <person name="Dong G."/>
            <person name="Ye W."/>
            <person name="Ren D."/>
            <person name="Wu L."/>
            <person name="Xu J."/>
            <person name="Li G."/>
            <person name="Guo L."/>
        </authorList>
    </citation>
    <scope>NUCLEOTIDE SEQUENCE</scope>
    <source>
        <strain evidence="9">B9</strain>
        <plasmid evidence="9">unnamed2</plasmid>
    </source>
</reference>
<dbReference type="RefSeq" id="WP_035293137.1">
    <property type="nucleotide sequence ID" value="NZ_CP011076.1"/>
</dbReference>
<name>A0A0F7EJ22_BRELA</name>
<protein>
    <recommendedName>
        <fullName evidence="5 6">Formimidoylglutamase</fullName>
        <ecNumber evidence="5 6">3.5.3.8</ecNumber>
    </recommendedName>
    <alternativeName>
        <fullName evidence="5">Formiminoglutamase</fullName>
    </alternativeName>
    <alternativeName>
        <fullName evidence="5">Formiminoglutamate hydrolase</fullName>
    </alternativeName>
</protein>
<dbReference type="CDD" id="cd09988">
    <property type="entry name" value="Formimidoylglutamase"/>
    <property type="match status" value="1"/>
</dbReference>
<evidence type="ECO:0000256" key="1">
    <source>
        <dbReference type="ARBA" id="ARBA00022723"/>
    </source>
</evidence>
<evidence type="ECO:0000256" key="4">
    <source>
        <dbReference type="ARBA" id="ARBA00023211"/>
    </source>
</evidence>
<feature type="binding site" evidence="7">
    <location>
        <position position="161"/>
    </location>
    <ligand>
        <name>Mn(2+)</name>
        <dbReference type="ChEBI" id="CHEBI:29035"/>
        <label>1</label>
    </ligand>
</feature>
<evidence type="ECO:0000256" key="2">
    <source>
        <dbReference type="ARBA" id="ARBA00022801"/>
    </source>
</evidence>
<dbReference type="EMBL" id="CP011076">
    <property type="protein sequence ID" value="AKF95704.1"/>
    <property type="molecule type" value="Genomic_DNA"/>
</dbReference>
<gene>
    <name evidence="5" type="primary">hutG</name>
    <name evidence="9" type="ORF">EX87_18875</name>
</gene>
<dbReference type="PIRSF" id="PIRSF036979">
    <property type="entry name" value="Arginase"/>
    <property type="match status" value="1"/>
</dbReference>